<dbReference type="InterPro" id="IPR056490">
    <property type="entry name" value="Rcc01698_C"/>
</dbReference>
<dbReference type="Gene3D" id="3.20.20.80">
    <property type="entry name" value="Glycosidases"/>
    <property type="match status" value="1"/>
</dbReference>
<evidence type="ECO:0000313" key="4">
    <source>
        <dbReference type="EMBL" id="OUD10705.1"/>
    </source>
</evidence>
<feature type="domain" description="Rcc01698-like C-terminal" evidence="3">
    <location>
        <begin position="1040"/>
        <end position="1140"/>
    </location>
</feature>
<dbReference type="Pfam" id="PF13550">
    <property type="entry name" value="Phage-tail_3"/>
    <property type="match status" value="1"/>
</dbReference>
<sequence>MATIVLSAVGMAIGGSIGGTVLGISSAVIGRAAGAMIGQAIDQRIMGSGSGTVSTGQIDRFRLTTASEGDTVSTVYGRYRVGGHMIWATRFIEDTTTTSGGKGGGASVTEYAYRVSLALALCDGEITSVGRIWADGTEVPKSDLNMRIYKGTETQLPDPKMEAVEGYGMVPAYRGISYVVIEDLDLSVFGNRIPQFSFEVTRPAPVSASVQDIATKIQGVALIPGTGEYALATTPLTVSDGLGAYRSLNINSPAAQADINVSLDALVDEVPNARTASLIVSWFGNDLRCGECRIGPRVEQADYDPKQMPWTVSGATRSDVGIVPLDADGRALYGGTPTDQSVVEAIQAMRDRGISPVFYPFILMEQLTGNGLPDPWGAEEQPAMPWRGRITTALAPYLDGTSDKTAAAKSEVDAFFGTATVADFAIDGTRVVYTGPDEWSYRRFILHYAHLCAAAGGVDAFCIGSELRSLTQIRDDQGFPAVDHLCRLAAEVRSILGTDCKIGYAADWSEYHGYQPVGTADKYFHLDPLWADENIDFIGVDNYVPLSDWRDGNDHLDADWGDIRNIEYLKSNIEGGEYYDWYYHSTEARDAQIRTAISDGDGEPWVWRAKDMRGWWSNYHHNRVDGQRQETPTAWQPKSKPIWFTEYGCAAIDKGTNQPNKFLDPKSSESQMPHYSNGARDDALQAQYILAMTEYYAERQNNPVSAVYGGDMVDMSRALAWAWDTRPYPFFPQNIDLWSDGENYGLGHWLNGRVSSRSLASVVTEICHQAGMTNIDTSALYGTVRGYVVDQTDTARAALQPLMLAYGFDAVDQDGLIVFKSRNDRAGAELDTALFAVNSSDASTLERIRASEAEMAGTVRLTYVEADGDYQTRLFQTVQADDDTNSTSHTELPLVLTSGEAEKITERWLVEAGIARESVTFALPPSASNVAAGDSIRLDGRDYRVTRKTSGQSATIEAQQYEPSLYKLTPTTEEPSSVTTFVPPVPVDGLFLDLPILTGEEAEHAPYFAAVGAPWPGPVALYHSNQDANYKIEKTVDLCAIVGITETDLAPAGAGRWDRGAALRVKLVHGALSSASAENILSGANVAFVGDGTPDGWEAIQFVGAKLVGPQTYDISMRLRGQLGTDHKSQTALQAGAYFVLLNDAVSQIDYAAKLRGVERFYRFGPASRPMTDTSYQTVQHAFAGVGLRPYPVCHMRKSEGADQSKRFSWIRRTRIDGDSWDGPDVPLGEETESYRIRIFRDGEPVRELVTATPSFDYDAGSQAADSGADTIGVAQLSARFGPGPETYLYFG</sequence>
<dbReference type="InterPro" id="IPR025195">
    <property type="entry name" value="GTA_TIM_dom"/>
</dbReference>
<dbReference type="InterPro" id="IPR017853">
    <property type="entry name" value="GH"/>
</dbReference>
<keyword evidence="5" id="KW-1185">Reference proteome</keyword>
<dbReference type="SUPFAM" id="SSF51445">
    <property type="entry name" value="(Trans)glycosidases"/>
    <property type="match status" value="1"/>
</dbReference>
<feature type="domain" description="Tip attachment protein J" evidence="2">
    <location>
        <begin position="790"/>
        <end position="946"/>
    </location>
</feature>
<proteinExistence type="predicted"/>
<dbReference type="Proteomes" id="UP000194664">
    <property type="component" value="Unassembled WGS sequence"/>
</dbReference>
<protein>
    <submittedName>
        <fullName evidence="4">Host specificity protein</fullName>
    </submittedName>
</protein>
<evidence type="ECO:0000313" key="5">
    <source>
        <dbReference type="Proteomes" id="UP000194664"/>
    </source>
</evidence>
<dbReference type="EMBL" id="MSPP01000001">
    <property type="protein sequence ID" value="OUD10705.1"/>
    <property type="molecule type" value="Genomic_DNA"/>
</dbReference>
<dbReference type="Pfam" id="PF23666">
    <property type="entry name" value="Rcc01698_C"/>
    <property type="match status" value="1"/>
</dbReference>
<dbReference type="OrthoDB" id="8445115at2"/>
<name>A0A251X2R7_9RHOB</name>
<evidence type="ECO:0000259" key="2">
    <source>
        <dbReference type="Pfam" id="PF13550"/>
    </source>
</evidence>
<dbReference type="RefSeq" id="WP_086450354.1">
    <property type="nucleotide sequence ID" value="NZ_MSPP01000001.1"/>
</dbReference>
<accession>A0A251X2R7</accession>
<evidence type="ECO:0000259" key="3">
    <source>
        <dbReference type="Pfam" id="PF23666"/>
    </source>
</evidence>
<dbReference type="Pfam" id="PF13547">
    <property type="entry name" value="GTA_TIM"/>
    <property type="match status" value="1"/>
</dbReference>
<reference evidence="4 5" key="1">
    <citation type="submission" date="2016-12" db="EMBL/GenBank/DDBJ databases">
        <title>The draft genome sequence of HSLHS2.</title>
        <authorList>
            <person name="Hu D."/>
            <person name="Wang L."/>
            <person name="Shao Z."/>
        </authorList>
    </citation>
    <scope>NUCLEOTIDE SEQUENCE [LARGE SCALE GENOMIC DNA]</scope>
    <source>
        <strain evidence="4">MCCC 1A06712</strain>
    </source>
</reference>
<feature type="domain" description="GTA TIM-barrel-like" evidence="1">
    <location>
        <begin position="439"/>
        <end position="732"/>
    </location>
</feature>
<dbReference type="CDD" id="cd19607">
    <property type="entry name" value="GTA_TIM-barrel-like"/>
    <property type="match status" value="1"/>
</dbReference>
<comment type="caution">
    <text evidence="4">The sequence shown here is derived from an EMBL/GenBank/DDBJ whole genome shotgun (WGS) entry which is preliminary data.</text>
</comment>
<organism evidence="4 5">
    <name type="scientific">Marivivens niveibacter</name>
    <dbReference type="NCBI Taxonomy" id="1930667"/>
    <lineage>
        <taxon>Bacteria</taxon>
        <taxon>Pseudomonadati</taxon>
        <taxon>Pseudomonadota</taxon>
        <taxon>Alphaproteobacteria</taxon>
        <taxon>Rhodobacterales</taxon>
        <taxon>Paracoccaceae</taxon>
        <taxon>Marivivens group</taxon>
        <taxon>Marivivens</taxon>
    </lineage>
</organism>
<dbReference type="InterPro" id="IPR032876">
    <property type="entry name" value="J_dom"/>
</dbReference>
<gene>
    <name evidence="4" type="ORF">BVC71_04255</name>
</gene>
<evidence type="ECO:0000259" key="1">
    <source>
        <dbReference type="Pfam" id="PF13547"/>
    </source>
</evidence>